<sequence length="113" mass="12644">MATSSFSPSPKMIKLVSKEWQEFIVEESVAKVSGFIKESIYHGSNIITLDNTKTEVLEKGAVGGFKGFIRREQRRSDERRKAGAMDFPPSPTQATRGDDDRSREPKFGFSVSL</sequence>
<comment type="caution">
    <text evidence="1">The sequence shown here is derived from an EMBL/GenBank/DDBJ whole genome shotgun (WGS) entry which is preliminary data.</text>
</comment>
<protein>
    <submittedName>
        <fullName evidence="1">Uncharacterized protein</fullName>
    </submittedName>
</protein>
<name>A0ACC2KKZ8_PERAE</name>
<reference evidence="1 2" key="1">
    <citation type="journal article" date="2022" name="Hortic Res">
        <title>A haplotype resolved chromosomal level avocado genome allows analysis of novel avocado genes.</title>
        <authorList>
            <person name="Nath O."/>
            <person name="Fletcher S.J."/>
            <person name="Hayward A."/>
            <person name="Shaw L.M."/>
            <person name="Masouleh A.K."/>
            <person name="Furtado A."/>
            <person name="Henry R.J."/>
            <person name="Mitter N."/>
        </authorList>
    </citation>
    <scope>NUCLEOTIDE SEQUENCE [LARGE SCALE GENOMIC DNA]</scope>
    <source>
        <strain evidence="2">cv. Hass</strain>
    </source>
</reference>
<gene>
    <name evidence="1" type="ORF">MRB53_030321</name>
</gene>
<proteinExistence type="predicted"/>
<evidence type="ECO:0000313" key="1">
    <source>
        <dbReference type="EMBL" id="KAJ8621792.1"/>
    </source>
</evidence>
<organism evidence="1 2">
    <name type="scientific">Persea americana</name>
    <name type="common">Avocado</name>
    <dbReference type="NCBI Taxonomy" id="3435"/>
    <lineage>
        <taxon>Eukaryota</taxon>
        <taxon>Viridiplantae</taxon>
        <taxon>Streptophyta</taxon>
        <taxon>Embryophyta</taxon>
        <taxon>Tracheophyta</taxon>
        <taxon>Spermatophyta</taxon>
        <taxon>Magnoliopsida</taxon>
        <taxon>Magnoliidae</taxon>
        <taxon>Laurales</taxon>
        <taxon>Lauraceae</taxon>
        <taxon>Persea</taxon>
    </lineage>
</organism>
<evidence type="ECO:0000313" key="2">
    <source>
        <dbReference type="Proteomes" id="UP001234297"/>
    </source>
</evidence>
<keyword evidence="2" id="KW-1185">Reference proteome</keyword>
<dbReference type="Proteomes" id="UP001234297">
    <property type="component" value="Chromosome 10"/>
</dbReference>
<dbReference type="EMBL" id="CM056818">
    <property type="protein sequence ID" value="KAJ8621792.1"/>
    <property type="molecule type" value="Genomic_DNA"/>
</dbReference>
<accession>A0ACC2KKZ8</accession>